<organism evidence="2 3">
    <name type="scientific">Shewanella cyperi</name>
    <dbReference type="NCBI Taxonomy" id="2814292"/>
    <lineage>
        <taxon>Bacteria</taxon>
        <taxon>Pseudomonadati</taxon>
        <taxon>Pseudomonadota</taxon>
        <taxon>Gammaproteobacteria</taxon>
        <taxon>Alteromonadales</taxon>
        <taxon>Shewanellaceae</taxon>
        <taxon>Shewanella</taxon>
    </lineage>
</organism>
<reference evidence="2 3" key="1">
    <citation type="submission" date="2021-03" db="EMBL/GenBank/DDBJ databases">
        <title>Novel species identification of genus Shewanella.</title>
        <authorList>
            <person name="Liu G."/>
            <person name="Zhang Q."/>
        </authorList>
    </citation>
    <scope>NUCLEOTIDE SEQUENCE [LARGE SCALE GENOMIC DNA]</scope>
    <source>
        <strain evidence="2 3">FJAT-53726</strain>
    </source>
</reference>
<feature type="signal peptide" evidence="1">
    <location>
        <begin position="1"/>
        <end position="24"/>
    </location>
</feature>
<dbReference type="RefSeq" id="WP_207324437.1">
    <property type="nucleotide sequence ID" value="NZ_CP071504.1"/>
</dbReference>
<gene>
    <name evidence="2" type="ORF">JYB88_13515</name>
</gene>
<dbReference type="AlphaFoldDB" id="A0A974XLI2"/>
<dbReference type="Proteomes" id="UP000663281">
    <property type="component" value="Chromosome"/>
</dbReference>
<evidence type="ECO:0000256" key="1">
    <source>
        <dbReference type="SAM" id="SignalP"/>
    </source>
</evidence>
<evidence type="ECO:0000313" key="2">
    <source>
        <dbReference type="EMBL" id="QSX29231.1"/>
    </source>
</evidence>
<name>A0A974XLI2_9GAMM</name>
<protein>
    <submittedName>
        <fullName evidence="2">Uncharacterized protein</fullName>
    </submittedName>
</protein>
<keyword evidence="3" id="KW-1185">Reference proteome</keyword>
<evidence type="ECO:0000313" key="3">
    <source>
        <dbReference type="Proteomes" id="UP000663281"/>
    </source>
</evidence>
<accession>A0A974XLI2</accession>
<dbReference type="KEGG" id="scyp:JYB88_13515"/>
<feature type="chain" id="PRO_5036695282" evidence="1">
    <location>
        <begin position="25"/>
        <end position="199"/>
    </location>
</feature>
<proteinExistence type="predicted"/>
<dbReference type="EMBL" id="CP071504">
    <property type="protein sequence ID" value="QSX29231.1"/>
    <property type="molecule type" value="Genomic_DNA"/>
</dbReference>
<keyword evidence="1" id="KW-0732">Signal</keyword>
<sequence length="199" mass="21968">MMKWNNIVWIGLTALVAAQLPAGAEELKVYDTVLNFQLPDNWRQVGTDELGGMFSAEFLPQEQRLADWTSLVCVQGFHGMGDRITPQAFFETFTNNYKASCLGEMVYEPLGALEMATGEQSGFQAILGCSRMPDTHLHGEPSSRGEIGYYAVLGGGEDLLLMHKSMRGLEFTAANVPLNGSNYREFIAPLQPIKLNQSN</sequence>